<sequence>MERQCLLQNDGTTVLVSGSPDDELSEVVQAAHCEWQWLRDKQRVTAFAEHR</sequence>
<keyword evidence="2" id="KW-1185">Reference proteome</keyword>
<protein>
    <submittedName>
        <fullName evidence="1">Uncharacterized protein</fullName>
    </submittedName>
</protein>
<reference evidence="1 2" key="1">
    <citation type="journal article" date="2019" name="Int. J. Syst. Evol. Microbiol.">
        <title>The Global Catalogue of Microorganisms (GCM) 10K type strain sequencing project: providing services to taxonomists for standard genome sequencing and annotation.</title>
        <authorList>
            <consortium name="The Broad Institute Genomics Platform"/>
            <consortium name="The Broad Institute Genome Sequencing Center for Infectious Disease"/>
            <person name="Wu L."/>
            <person name="Ma J."/>
        </authorList>
    </citation>
    <scope>NUCLEOTIDE SEQUENCE [LARGE SCALE GENOMIC DNA]</scope>
    <source>
        <strain evidence="1 2">CGMCC 1.10387</strain>
    </source>
</reference>
<proteinExistence type="predicted"/>
<name>A0ABD6DZB5_9EURY</name>
<dbReference type="Proteomes" id="UP001597092">
    <property type="component" value="Unassembled WGS sequence"/>
</dbReference>
<dbReference type="AlphaFoldDB" id="A0ABD6DZB5"/>
<gene>
    <name evidence="1" type="ORF">ACFSAS_12250</name>
</gene>
<dbReference type="EMBL" id="JBHUDP010000004">
    <property type="protein sequence ID" value="MFD1686385.1"/>
    <property type="molecule type" value="Genomic_DNA"/>
</dbReference>
<evidence type="ECO:0000313" key="1">
    <source>
        <dbReference type="EMBL" id="MFD1686385.1"/>
    </source>
</evidence>
<comment type="caution">
    <text evidence="1">The sequence shown here is derived from an EMBL/GenBank/DDBJ whole genome shotgun (WGS) entry which is preliminary data.</text>
</comment>
<organism evidence="1 2">
    <name type="scientific">Halobellus litoreus</name>
    <dbReference type="NCBI Taxonomy" id="755310"/>
    <lineage>
        <taxon>Archaea</taxon>
        <taxon>Methanobacteriati</taxon>
        <taxon>Methanobacteriota</taxon>
        <taxon>Stenosarchaea group</taxon>
        <taxon>Halobacteria</taxon>
        <taxon>Halobacteriales</taxon>
        <taxon>Haloferacaceae</taxon>
        <taxon>Halobellus</taxon>
    </lineage>
</organism>
<accession>A0ABD6DZB5</accession>
<dbReference type="RefSeq" id="WP_256305411.1">
    <property type="nucleotide sequence ID" value="NZ_JANHAW010000001.1"/>
</dbReference>
<evidence type="ECO:0000313" key="2">
    <source>
        <dbReference type="Proteomes" id="UP001597092"/>
    </source>
</evidence>